<proteinExistence type="predicted"/>
<reference evidence="1 2" key="1">
    <citation type="journal article" date="2015" name="Proc. Natl. Acad. Sci. U.S.A.">
        <title>Genomic and proteomic characterization of "Candidatus Nitrosopelagicus brevis": An ammonia-oxidizing archaeon from the open ocean.</title>
        <authorList>
            <person name="Santoro A.E."/>
            <person name="Dupont C.L."/>
            <person name="Richter R.A."/>
            <person name="Craig M.T."/>
            <person name="Carini P."/>
            <person name="McIlvin M.R."/>
            <person name="Yang Y."/>
            <person name="Orsi W.D."/>
            <person name="Moran D.M."/>
            <person name="Saito M.A."/>
        </authorList>
    </citation>
    <scope>NUCLEOTIDE SEQUENCE [LARGE SCALE GENOMIC DNA]</scope>
    <source>
        <strain evidence="2">V2</strain>
    </source>
</reference>
<organism evidence="1 2">
    <name type="scientific">Candidatus Nitrosopelagicus brevis</name>
    <dbReference type="NCBI Taxonomy" id="1410606"/>
    <lineage>
        <taxon>Archaea</taxon>
        <taxon>Nitrososphaerota</taxon>
    </lineage>
</organism>
<gene>
    <name evidence="1" type="ORF">T478_0005</name>
</gene>
<dbReference type="EMBL" id="CP007026">
    <property type="protein sequence ID" value="AJA92139.1"/>
    <property type="molecule type" value="Genomic_DNA"/>
</dbReference>
<dbReference type="STRING" id="1410606.T478_0005"/>
<dbReference type="HOGENOM" id="CLU_3210582_0_0_2"/>
<dbReference type="RefSeq" id="WP_256378798.1">
    <property type="nucleotide sequence ID" value="NZ_CP007026.1"/>
</dbReference>
<dbReference type="Proteomes" id="UP000030944">
    <property type="component" value="Chromosome"/>
</dbReference>
<evidence type="ECO:0000313" key="2">
    <source>
        <dbReference type="Proteomes" id="UP000030944"/>
    </source>
</evidence>
<dbReference type="AlphaFoldDB" id="A0A0A7UZE8"/>
<evidence type="ECO:0000313" key="1">
    <source>
        <dbReference type="EMBL" id="AJA92139.1"/>
    </source>
</evidence>
<dbReference type="KEGG" id="nbv:T478_0005"/>
<accession>A0A0A7UZE8</accession>
<name>A0A0A7UZE8_9ARCH</name>
<dbReference type="GeneID" id="73812508"/>
<protein>
    <submittedName>
        <fullName evidence="1">Uncharacterized protein</fullName>
    </submittedName>
</protein>
<sequence length="44" mass="4463">MPSMKCIECGIGFFSADGGNKCSKCRPSVTQGTETHSGCGCGSC</sequence>